<evidence type="ECO:0000313" key="2">
    <source>
        <dbReference type="RefSeq" id="XP_030062474.1"/>
    </source>
</evidence>
<dbReference type="AlphaFoldDB" id="A0A6P7YHU1"/>
<keyword evidence="1" id="KW-1185">Reference proteome</keyword>
<dbReference type="OrthoDB" id="9890799at2759"/>
<accession>A0A6P7YHU1</accession>
<dbReference type="InParanoid" id="A0A6P7YHU1"/>
<name>A0A6P7YHU1_9AMPH</name>
<gene>
    <name evidence="2" type="primary">LOC115472371</name>
</gene>
<protein>
    <submittedName>
        <fullName evidence="2">Uncharacterized protein LOC115472371 isoform X1</fullName>
    </submittedName>
</protein>
<reference evidence="2" key="1">
    <citation type="submission" date="2025-08" db="UniProtKB">
        <authorList>
            <consortium name="RefSeq"/>
        </authorList>
    </citation>
    <scope>IDENTIFICATION</scope>
</reference>
<dbReference type="Proteomes" id="UP000515156">
    <property type="component" value="Chromosome 6"/>
</dbReference>
<dbReference type="KEGG" id="muo:115472371"/>
<evidence type="ECO:0000313" key="1">
    <source>
        <dbReference type="Proteomes" id="UP000515156"/>
    </source>
</evidence>
<dbReference type="RefSeq" id="XP_030062474.1">
    <property type="nucleotide sequence ID" value="XM_030206614.1"/>
</dbReference>
<dbReference type="GeneID" id="115472371"/>
<organism evidence="1 2">
    <name type="scientific">Microcaecilia unicolor</name>
    <dbReference type="NCBI Taxonomy" id="1415580"/>
    <lineage>
        <taxon>Eukaryota</taxon>
        <taxon>Metazoa</taxon>
        <taxon>Chordata</taxon>
        <taxon>Craniata</taxon>
        <taxon>Vertebrata</taxon>
        <taxon>Euteleostomi</taxon>
        <taxon>Amphibia</taxon>
        <taxon>Gymnophiona</taxon>
        <taxon>Siphonopidae</taxon>
        <taxon>Microcaecilia</taxon>
    </lineage>
</organism>
<sequence length="231" mass="26557">MSFLMCCCPCFTASSAEERQPFASSQVAQQQQNPVCGNVKKEGEISMRVVNMPTIDKQFSDITDIFNEQQEHHLTMEESIRELKKSYDCTSNCSLIGCIEAIKREHGDWDVKVCMEGYNFSLWVQDEKEDMVPAKLEQARVQVQKLSRATKLIISTETKLQEMLYAVLQNKSQLSERVKKANPEYLDQVRLEGNLQENFQKIDQIKKLSRLYEEDAKRVLTEMAEQAGVSL</sequence>
<proteinExistence type="predicted"/>